<feature type="domain" description="HTH cro/C1-type" evidence="1">
    <location>
        <begin position="21"/>
        <end position="76"/>
    </location>
</feature>
<dbReference type="Proteomes" id="UP000525686">
    <property type="component" value="Unassembled WGS sequence"/>
</dbReference>
<dbReference type="AlphaFoldDB" id="A0A7W3WGA8"/>
<dbReference type="CDD" id="cd00093">
    <property type="entry name" value="HTH_XRE"/>
    <property type="match status" value="1"/>
</dbReference>
<dbReference type="Pfam" id="PF13560">
    <property type="entry name" value="HTH_31"/>
    <property type="match status" value="1"/>
</dbReference>
<evidence type="ECO:0000313" key="2">
    <source>
        <dbReference type="EMBL" id="MBB1251768.1"/>
    </source>
</evidence>
<sequence>MKWSTQAIRDASRRGDYGRVVKLARVAAGVSQKQLGEACGLSQSAVSRMEGHGTGTYNMTLLARAATHLHIPPRLVGLADHTAATAAPVDGTDVERRNFLAGAAAVATATALPPALTPHPPAGDGQVATLRLATSAFRRMDGWTPSRQLSEPVLAHLRLTQTIASEAEHEEQRARLAAAGSEAASLAGWLAWDMGDAGSARTWYGTAVKAARRAGNPLLTAYQLGSLAQFEAHAGNAPQALDLVREARRQLGGSRLAIADAWLATVEALAHSAAGDTESTDTALAAAERSVERIAVEEPPPWPWVFTFSGSKVAACRLSCGARLGLPTWVFGAQDDAAGVLSSGHDKQRALLLLDVASGHMAAGRLDGAFAVATRAVETGLRYRSGRIVERARALRRGFTSATPPKVVRDFDERLHGVYL</sequence>
<protein>
    <submittedName>
        <fullName evidence="2">Helix-turn-helix transcriptional regulator</fullName>
    </submittedName>
</protein>
<evidence type="ECO:0000313" key="3">
    <source>
        <dbReference type="Proteomes" id="UP000525686"/>
    </source>
</evidence>
<dbReference type="InterPro" id="IPR010982">
    <property type="entry name" value="Lambda_DNA-bd_dom_sf"/>
</dbReference>
<comment type="caution">
    <text evidence="2">The sequence shown here is derived from an EMBL/GenBank/DDBJ whole genome shotgun (WGS) entry which is preliminary data.</text>
</comment>
<dbReference type="InterPro" id="IPR001387">
    <property type="entry name" value="Cro/C1-type_HTH"/>
</dbReference>
<proteinExistence type="predicted"/>
<dbReference type="SMART" id="SM00530">
    <property type="entry name" value="HTH_XRE"/>
    <property type="match status" value="1"/>
</dbReference>
<dbReference type="GO" id="GO:0003677">
    <property type="term" value="F:DNA binding"/>
    <property type="evidence" value="ECO:0007669"/>
    <property type="project" value="InterPro"/>
</dbReference>
<dbReference type="SUPFAM" id="SSF47413">
    <property type="entry name" value="lambda repressor-like DNA-binding domains"/>
    <property type="match status" value="1"/>
</dbReference>
<dbReference type="EMBL" id="JABJWZ010000001">
    <property type="protein sequence ID" value="MBB1251768.1"/>
    <property type="molecule type" value="Genomic_DNA"/>
</dbReference>
<accession>A0A7W3WGA8</accession>
<dbReference type="Gene3D" id="1.10.260.40">
    <property type="entry name" value="lambda repressor-like DNA-binding domains"/>
    <property type="match status" value="1"/>
</dbReference>
<gene>
    <name evidence="2" type="ORF">H3146_00075</name>
</gene>
<reference evidence="3" key="1">
    <citation type="submission" date="2020-05" db="EMBL/GenBank/DDBJ databases">
        <title>Classification of alakaliphilic streptomycetes isolated from an alkaline soil next to Lonar Crater, India and a proposal for the recognition of Streptomyces alkaliterrae sp. nov.</title>
        <authorList>
            <person name="Golinska P."/>
        </authorList>
    </citation>
    <scope>NUCLEOTIDE SEQUENCE [LARGE SCALE GENOMIC DNA]</scope>
    <source>
        <strain evidence="3">OF3</strain>
    </source>
</reference>
<dbReference type="PROSITE" id="PS50943">
    <property type="entry name" value="HTH_CROC1"/>
    <property type="match status" value="1"/>
</dbReference>
<name>A0A7W3WGA8_9ACTN</name>
<evidence type="ECO:0000259" key="1">
    <source>
        <dbReference type="PROSITE" id="PS50943"/>
    </source>
</evidence>
<organism evidence="2 3">
    <name type="scientific">Streptomyces alkaliterrae</name>
    <dbReference type="NCBI Taxonomy" id="2213162"/>
    <lineage>
        <taxon>Bacteria</taxon>
        <taxon>Bacillati</taxon>
        <taxon>Actinomycetota</taxon>
        <taxon>Actinomycetes</taxon>
        <taxon>Kitasatosporales</taxon>
        <taxon>Streptomycetaceae</taxon>
        <taxon>Streptomyces</taxon>
    </lineage>
</organism>